<evidence type="ECO:0000256" key="2">
    <source>
        <dbReference type="ARBA" id="ARBA00022679"/>
    </source>
</evidence>
<keyword evidence="8" id="KW-0325">Glycoprotein</keyword>
<evidence type="ECO:0000256" key="3">
    <source>
        <dbReference type="ARBA" id="ARBA00022692"/>
    </source>
</evidence>
<evidence type="ECO:0000256" key="9">
    <source>
        <dbReference type="SAM" id="Phobius"/>
    </source>
</evidence>
<keyword evidence="2 10" id="KW-0808">Transferase</keyword>
<evidence type="ECO:0000256" key="6">
    <source>
        <dbReference type="ARBA" id="ARBA00023034"/>
    </source>
</evidence>
<dbReference type="OrthoDB" id="10019582at2759"/>
<organism evidence="10 11">
    <name type="scientific">Penaeus vannamei</name>
    <name type="common">Whiteleg shrimp</name>
    <name type="synonym">Litopenaeus vannamei</name>
    <dbReference type="NCBI Taxonomy" id="6689"/>
    <lineage>
        <taxon>Eukaryota</taxon>
        <taxon>Metazoa</taxon>
        <taxon>Ecdysozoa</taxon>
        <taxon>Arthropoda</taxon>
        <taxon>Crustacea</taxon>
        <taxon>Multicrustacea</taxon>
        <taxon>Malacostraca</taxon>
        <taxon>Eumalacostraca</taxon>
        <taxon>Eucarida</taxon>
        <taxon>Decapoda</taxon>
        <taxon>Dendrobranchiata</taxon>
        <taxon>Penaeoidea</taxon>
        <taxon>Penaeidae</taxon>
        <taxon>Penaeus</taxon>
    </lineage>
</organism>
<evidence type="ECO:0000313" key="10">
    <source>
        <dbReference type="EMBL" id="ROT67495.1"/>
    </source>
</evidence>
<name>A0A423STF3_PENVA</name>
<dbReference type="PANTHER" id="PTHR12129">
    <property type="entry name" value="HEPARAN SULFATE 2-O-SULFOTRANSFERASE"/>
    <property type="match status" value="1"/>
</dbReference>
<dbReference type="Gene3D" id="3.40.50.300">
    <property type="entry name" value="P-loop containing nucleotide triphosphate hydrolases"/>
    <property type="match status" value="1"/>
</dbReference>
<dbReference type="PANTHER" id="PTHR12129:SF15">
    <property type="entry name" value="URONYL 2-SULFOTRANSFERASE"/>
    <property type="match status" value="1"/>
</dbReference>
<keyword evidence="7 9" id="KW-0472">Membrane</keyword>
<dbReference type="EMBL" id="QCYY01002807">
    <property type="protein sequence ID" value="ROT67495.1"/>
    <property type="molecule type" value="Genomic_DNA"/>
</dbReference>
<keyword evidence="5 9" id="KW-1133">Transmembrane helix</keyword>
<keyword evidence="11" id="KW-1185">Reference proteome</keyword>
<feature type="transmembrane region" description="Helical" evidence="9">
    <location>
        <begin position="45"/>
        <end position="64"/>
    </location>
</feature>
<protein>
    <submittedName>
        <fullName evidence="10">Heparan sulfate 2-O-sulfotransferase</fullName>
    </submittedName>
</protein>
<dbReference type="InterPro" id="IPR027417">
    <property type="entry name" value="P-loop_NTPase"/>
</dbReference>
<proteinExistence type="predicted"/>
<dbReference type="InterPro" id="IPR007734">
    <property type="entry name" value="Heparan_SO4_2-O-STrfase"/>
</dbReference>
<accession>A0A423STF3</accession>
<keyword evidence="6" id="KW-0333">Golgi apparatus</keyword>
<dbReference type="GO" id="GO:0008146">
    <property type="term" value="F:sulfotransferase activity"/>
    <property type="evidence" value="ECO:0007669"/>
    <property type="project" value="InterPro"/>
</dbReference>
<evidence type="ECO:0000313" key="11">
    <source>
        <dbReference type="Proteomes" id="UP000283509"/>
    </source>
</evidence>
<dbReference type="Proteomes" id="UP000283509">
    <property type="component" value="Unassembled WGS sequence"/>
</dbReference>
<sequence length="342" mass="38330">MSCLLSLDPLLRFPLLLFSFPFYLSFSFVSLSFPPRPFSFPLFPFLFTLLYLFLSPLLCLLPLSPCLVPSLFLHLFPLSLSPSPLVPLRFLSPNREVGDRRALQMAKYHAEMFYSVVGVLEDMAATYRVLRHYLPRFFMRSFRTEIVTGNQRHNAHETASTPTVLNATKALMKSFLKEDYELYYFLRQRLHLQEQTYLSLLLPSFSLSCFPSSLSSSPSPASPPPSPLLPLLLPLLSLSCFPSPSPPLPLLVSILHLPSPPSSAFPPPSPPLPLLLPLLLLLSSPLLLSILPSPPLPLLLSLLPLLPLSPLLPLLLSLSAYCFCHSHLEDRSPSGPETYRRE</sequence>
<keyword evidence="4" id="KW-0735">Signal-anchor</keyword>
<dbReference type="AlphaFoldDB" id="A0A423STF3"/>
<evidence type="ECO:0000256" key="8">
    <source>
        <dbReference type="ARBA" id="ARBA00023180"/>
    </source>
</evidence>
<reference evidence="10 11" key="1">
    <citation type="submission" date="2018-04" db="EMBL/GenBank/DDBJ databases">
        <authorList>
            <person name="Zhang X."/>
            <person name="Yuan J."/>
            <person name="Li F."/>
            <person name="Xiang J."/>
        </authorList>
    </citation>
    <scope>NUCLEOTIDE SEQUENCE [LARGE SCALE GENOMIC DNA]</scope>
    <source>
        <tissue evidence="10">Muscle</tissue>
    </source>
</reference>
<comment type="subcellular location">
    <subcellularLocation>
        <location evidence="1">Golgi apparatus membrane</location>
        <topology evidence="1">Single-pass type II membrane protein</topology>
    </subcellularLocation>
</comment>
<dbReference type="GO" id="GO:0000139">
    <property type="term" value="C:Golgi membrane"/>
    <property type="evidence" value="ECO:0007669"/>
    <property type="project" value="UniProtKB-SubCell"/>
</dbReference>
<evidence type="ECO:0000256" key="1">
    <source>
        <dbReference type="ARBA" id="ARBA00004323"/>
    </source>
</evidence>
<comment type="caution">
    <text evidence="10">The sequence shown here is derived from an EMBL/GenBank/DDBJ whole genome shotgun (WGS) entry which is preliminary data.</text>
</comment>
<gene>
    <name evidence="10" type="ORF">C7M84_014433</name>
</gene>
<evidence type="ECO:0000256" key="7">
    <source>
        <dbReference type="ARBA" id="ARBA00023136"/>
    </source>
</evidence>
<feature type="transmembrane region" description="Helical" evidence="9">
    <location>
        <begin position="12"/>
        <end position="33"/>
    </location>
</feature>
<evidence type="ECO:0000256" key="5">
    <source>
        <dbReference type="ARBA" id="ARBA00022989"/>
    </source>
</evidence>
<reference evidence="10 11" key="2">
    <citation type="submission" date="2019-01" db="EMBL/GenBank/DDBJ databases">
        <title>The decoding of complex shrimp genome reveals the adaptation for benthos swimmer, frequently molting mechanism and breeding impact on genome.</title>
        <authorList>
            <person name="Sun Y."/>
            <person name="Gao Y."/>
            <person name="Yu Y."/>
        </authorList>
    </citation>
    <scope>NUCLEOTIDE SEQUENCE [LARGE SCALE GENOMIC DNA]</scope>
    <source>
        <tissue evidence="10">Muscle</tissue>
    </source>
</reference>
<keyword evidence="3 9" id="KW-0812">Transmembrane</keyword>
<evidence type="ECO:0000256" key="4">
    <source>
        <dbReference type="ARBA" id="ARBA00022968"/>
    </source>
</evidence>